<dbReference type="Pfam" id="PF00583">
    <property type="entry name" value="Acetyltransf_1"/>
    <property type="match status" value="1"/>
</dbReference>
<protein>
    <submittedName>
        <fullName evidence="2">Toxin-antitoxin system, toxin component, GNAT family</fullName>
    </submittedName>
</protein>
<proteinExistence type="predicted"/>
<dbReference type="Gene3D" id="3.40.630.30">
    <property type="match status" value="1"/>
</dbReference>
<accession>S3JEC3</accession>
<dbReference type="CDD" id="cd04301">
    <property type="entry name" value="NAT_SF"/>
    <property type="match status" value="1"/>
</dbReference>
<dbReference type="PATRIC" id="fig|566551.4.peg.1067"/>
<dbReference type="HOGENOM" id="CLU_013985_4_2_6"/>
<dbReference type="EMBL" id="ATDT01000006">
    <property type="protein sequence ID" value="EPF18557.1"/>
    <property type="molecule type" value="Genomic_DNA"/>
</dbReference>
<dbReference type="Proteomes" id="UP000014585">
    <property type="component" value="Unassembled WGS sequence"/>
</dbReference>
<sequence>MFLHPFFLPGGETDMSAIAVLPSTLPGIREATPDDIPAIKSIYQWHVLNGKGSFEETPPGEQQMAERLAAVRGYGLPWLVAVIDGRIVGYCYATVYRPRPGYRYTIEDSVYIDTGMTGRGIGKALLGELIARCEQGPWRQMIAVIGDGENNEGSCRLHSQHGFETVGRLRSVGFKLGDWRDTVMMQRPLNGGDQTLPQ</sequence>
<evidence type="ECO:0000313" key="3">
    <source>
        <dbReference type="Proteomes" id="UP000014585"/>
    </source>
</evidence>
<dbReference type="SUPFAM" id="SSF55729">
    <property type="entry name" value="Acyl-CoA N-acyltransferases (Nat)"/>
    <property type="match status" value="1"/>
</dbReference>
<name>S3JEC3_9ENTR</name>
<dbReference type="PROSITE" id="PS51186">
    <property type="entry name" value="GNAT"/>
    <property type="match status" value="1"/>
</dbReference>
<evidence type="ECO:0000259" key="1">
    <source>
        <dbReference type="PROSITE" id="PS51186"/>
    </source>
</evidence>
<comment type="caution">
    <text evidence="2">The sequence shown here is derived from an EMBL/GenBank/DDBJ whole genome shotgun (WGS) entry which is preliminary data.</text>
</comment>
<gene>
    <name evidence="2" type="ORF">HMPREF0201_01161</name>
</gene>
<feature type="domain" description="N-acetyltransferase" evidence="1">
    <location>
        <begin position="26"/>
        <end position="190"/>
    </location>
</feature>
<reference evidence="2 3" key="1">
    <citation type="submission" date="2013-04" db="EMBL/GenBank/DDBJ databases">
        <authorList>
            <person name="Weinstock G."/>
            <person name="Sodergren E."/>
            <person name="Lobos E.A."/>
            <person name="Fulton L."/>
            <person name="Fulton R."/>
            <person name="Courtney L."/>
            <person name="Fronick C."/>
            <person name="O'Laughlin M."/>
            <person name="Godfrey J."/>
            <person name="Wilson R.M."/>
            <person name="Miner T."/>
            <person name="Farmer C."/>
            <person name="Delehaunty K."/>
            <person name="Cordes M."/>
            <person name="Minx P."/>
            <person name="Tomlinson C."/>
            <person name="Chen J."/>
            <person name="Wollam A."/>
            <person name="Pepin K.H."/>
            <person name="Palsikar V.B."/>
            <person name="Zhang X."/>
            <person name="Suruliraj S."/>
            <person name="Perna N.T."/>
            <person name="Plunkett G."/>
            <person name="Warren W."/>
            <person name="Mitreva M."/>
            <person name="Mardis E.R."/>
            <person name="Wilson R.K."/>
        </authorList>
    </citation>
    <scope>NUCLEOTIDE SEQUENCE [LARGE SCALE GENOMIC DNA]</scope>
    <source>
        <strain evidence="2 3">DSM 4568</strain>
    </source>
</reference>
<dbReference type="STRING" id="566551.HMPREF0201_01161"/>
<organism evidence="2 3">
    <name type="scientific">Cedecea davisae DSM 4568</name>
    <dbReference type="NCBI Taxonomy" id="566551"/>
    <lineage>
        <taxon>Bacteria</taxon>
        <taxon>Pseudomonadati</taxon>
        <taxon>Pseudomonadota</taxon>
        <taxon>Gammaproteobacteria</taxon>
        <taxon>Enterobacterales</taxon>
        <taxon>Enterobacteriaceae</taxon>
        <taxon>Cedecea</taxon>
    </lineage>
</organism>
<dbReference type="AlphaFoldDB" id="S3JEC3"/>
<evidence type="ECO:0000313" key="2">
    <source>
        <dbReference type="EMBL" id="EPF18557.1"/>
    </source>
</evidence>
<dbReference type="PANTHER" id="PTHR43072:SF8">
    <property type="entry name" value="ACYLTRANSFERASE FABY-RELATED"/>
    <property type="match status" value="1"/>
</dbReference>
<dbReference type="InterPro" id="IPR000182">
    <property type="entry name" value="GNAT_dom"/>
</dbReference>
<dbReference type="PANTHER" id="PTHR43072">
    <property type="entry name" value="N-ACETYLTRANSFERASE"/>
    <property type="match status" value="1"/>
</dbReference>
<dbReference type="GO" id="GO:0016747">
    <property type="term" value="F:acyltransferase activity, transferring groups other than amino-acyl groups"/>
    <property type="evidence" value="ECO:0007669"/>
    <property type="project" value="InterPro"/>
</dbReference>
<dbReference type="InterPro" id="IPR016181">
    <property type="entry name" value="Acyl_CoA_acyltransferase"/>
</dbReference>